<evidence type="ECO:0008006" key="4">
    <source>
        <dbReference type="Google" id="ProtNLM"/>
    </source>
</evidence>
<name>A1WQP1_VEREI</name>
<protein>
    <recommendedName>
        <fullName evidence="4">Lipocalin-like domain-containing protein</fullName>
    </recommendedName>
</protein>
<keyword evidence="1" id="KW-0732">Signal</keyword>
<dbReference type="AlphaFoldDB" id="A1WQP1"/>
<keyword evidence="3" id="KW-1185">Reference proteome</keyword>
<dbReference type="HOGENOM" id="CLU_1073413_0_0_4"/>
<proteinExistence type="predicted"/>
<evidence type="ECO:0000256" key="1">
    <source>
        <dbReference type="SAM" id="SignalP"/>
    </source>
</evidence>
<evidence type="ECO:0000313" key="3">
    <source>
        <dbReference type="Proteomes" id="UP000000374"/>
    </source>
</evidence>
<gene>
    <name evidence="2" type="ordered locus">Veis_4243</name>
</gene>
<dbReference type="KEGG" id="vei:Veis_4243"/>
<evidence type="ECO:0000313" key="2">
    <source>
        <dbReference type="EMBL" id="ABM59948.1"/>
    </source>
</evidence>
<dbReference type="Proteomes" id="UP000000374">
    <property type="component" value="Chromosome"/>
</dbReference>
<sequence length="259" mass="26207">MAPACMKTLLAIPCASRRAATPLLTTLAFAAMLAACGGSGGATGAAGIDPSALKGRWITPSNEAPAMTAVILPDASDQASAWMLAHDSSELVKLLVRSDGSVNGMSYALHPGNAAGQAVAGQVTAALTASPKRISFSGVKAKALALDQSDAMSLATVQANAAGSWSATTGDKARFTQWTVAASGDMAGSTTTGCNHTGNLAAMAHSSAYTVQFDERCLDGSHATFRGIATINRSKNRLTVAATTVDAARGIAVFFSQAR</sequence>
<feature type="chain" id="PRO_5002640788" description="Lipocalin-like domain-containing protein" evidence="1">
    <location>
        <begin position="31"/>
        <end position="259"/>
    </location>
</feature>
<feature type="signal peptide" evidence="1">
    <location>
        <begin position="1"/>
        <end position="30"/>
    </location>
</feature>
<organism evidence="2 3">
    <name type="scientific">Verminephrobacter eiseniae (strain EF01-2)</name>
    <dbReference type="NCBI Taxonomy" id="391735"/>
    <lineage>
        <taxon>Bacteria</taxon>
        <taxon>Pseudomonadati</taxon>
        <taxon>Pseudomonadota</taxon>
        <taxon>Betaproteobacteria</taxon>
        <taxon>Burkholderiales</taxon>
        <taxon>Comamonadaceae</taxon>
        <taxon>Verminephrobacter</taxon>
    </lineage>
</organism>
<accession>A1WQP1</accession>
<dbReference type="EMBL" id="CP000542">
    <property type="protein sequence ID" value="ABM59948.1"/>
    <property type="molecule type" value="Genomic_DNA"/>
</dbReference>
<reference evidence="3" key="1">
    <citation type="submission" date="2006-12" db="EMBL/GenBank/DDBJ databases">
        <title>Complete sequence of chromosome 1 of Verminephrobacter eiseniae EF01-2.</title>
        <authorList>
            <person name="Copeland A."/>
            <person name="Lucas S."/>
            <person name="Lapidus A."/>
            <person name="Barry K."/>
            <person name="Detter J.C."/>
            <person name="Glavina del Rio T."/>
            <person name="Dalin E."/>
            <person name="Tice H."/>
            <person name="Pitluck S."/>
            <person name="Chertkov O."/>
            <person name="Brettin T."/>
            <person name="Bruce D."/>
            <person name="Han C."/>
            <person name="Tapia R."/>
            <person name="Gilna P."/>
            <person name="Schmutz J."/>
            <person name="Larimer F."/>
            <person name="Land M."/>
            <person name="Hauser L."/>
            <person name="Kyrpides N."/>
            <person name="Kim E."/>
            <person name="Stahl D."/>
            <person name="Richardson P."/>
        </authorList>
    </citation>
    <scope>NUCLEOTIDE SEQUENCE [LARGE SCALE GENOMIC DNA]</scope>
    <source>
        <strain evidence="3">EF01-2</strain>
    </source>
</reference>
<dbReference type="STRING" id="391735.Veis_4243"/>